<dbReference type="Proteomes" id="UP000004949">
    <property type="component" value="Unassembled WGS sequence"/>
</dbReference>
<evidence type="ECO:0008006" key="3">
    <source>
        <dbReference type="Google" id="ProtNLM"/>
    </source>
</evidence>
<dbReference type="CDD" id="cd07009">
    <property type="entry name" value="cupin_BLL0285-like"/>
    <property type="match status" value="1"/>
</dbReference>
<protein>
    <recommendedName>
        <fullName evidence="3">Cupin 2 conserved barrel domain-containing protein</fullName>
    </recommendedName>
</protein>
<dbReference type="eggNOG" id="COG1917">
    <property type="taxonomic scope" value="Bacteria"/>
</dbReference>
<evidence type="ECO:0000313" key="1">
    <source>
        <dbReference type="EMBL" id="EHH68168.1"/>
    </source>
</evidence>
<dbReference type="OrthoDB" id="4205621at2"/>
<gene>
    <name evidence="1" type="ORF">GMO_15180</name>
</gene>
<reference evidence="1 2" key="1">
    <citation type="submission" date="2011-10" db="EMBL/GenBank/DDBJ databases">
        <title>Genome sequence of Gluconobacter morbifer G707, isolated from Drosophila gut.</title>
        <authorList>
            <person name="Lee W.-J."/>
            <person name="Kim E.-K."/>
        </authorList>
    </citation>
    <scope>NUCLEOTIDE SEQUENCE [LARGE SCALE GENOMIC DNA]</scope>
    <source>
        <strain evidence="1 2">G707</strain>
    </source>
</reference>
<evidence type="ECO:0000313" key="2">
    <source>
        <dbReference type="Proteomes" id="UP000004949"/>
    </source>
</evidence>
<keyword evidence="2" id="KW-1185">Reference proteome</keyword>
<sequence length="164" mass="17847">MTEQLPLLASLRSRTDGQEQAPAVPYYHMWTGPDGKSQLNTALMQAFGRKSVGGGAAPQWMRPFPGKVTAVSFAILPVGWKGEWHESPSPQWVIPLSGRWFIETQDGHHCEMGPGDLHFGQDQGTQDHHGRKGHLSGTIGDEPCVQLMIQFATSPAAACESPFA</sequence>
<dbReference type="InterPro" id="IPR011051">
    <property type="entry name" value="RmlC_Cupin_sf"/>
</dbReference>
<dbReference type="PATRIC" id="fig|1088869.3.peg.1516"/>
<dbReference type="STRING" id="1088869.GMO_15180"/>
<comment type="caution">
    <text evidence="1">The sequence shown here is derived from an EMBL/GenBank/DDBJ whole genome shotgun (WGS) entry which is preliminary data.</text>
</comment>
<name>G6XJ52_9PROT</name>
<proteinExistence type="predicted"/>
<dbReference type="SUPFAM" id="SSF51182">
    <property type="entry name" value="RmlC-like cupins"/>
    <property type="match status" value="1"/>
</dbReference>
<dbReference type="RefSeq" id="WP_008851665.1">
    <property type="nucleotide sequence ID" value="NZ_AGQV01000004.1"/>
</dbReference>
<dbReference type="EMBL" id="AGQV01000004">
    <property type="protein sequence ID" value="EHH68168.1"/>
    <property type="molecule type" value="Genomic_DNA"/>
</dbReference>
<organism evidence="1 2">
    <name type="scientific">Gluconobacter morbifer G707</name>
    <dbReference type="NCBI Taxonomy" id="1088869"/>
    <lineage>
        <taxon>Bacteria</taxon>
        <taxon>Pseudomonadati</taxon>
        <taxon>Pseudomonadota</taxon>
        <taxon>Alphaproteobacteria</taxon>
        <taxon>Acetobacterales</taxon>
        <taxon>Acetobacteraceae</taxon>
        <taxon>Gluconobacter</taxon>
    </lineage>
</organism>
<dbReference type="AlphaFoldDB" id="G6XJ52"/>
<accession>G6XJ52</accession>